<dbReference type="Proteomes" id="UP001642483">
    <property type="component" value="Unassembled WGS sequence"/>
</dbReference>
<evidence type="ECO:0000256" key="7">
    <source>
        <dbReference type="SAM" id="Phobius"/>
    </source>
</evidence>
<keyword evidence="2 7" id="KW-0812">Transmembrane</keyword>
<feature type="region of interest" description="Disordered" evidence="6">
    <location>
        <begin position="258"/>
        <end position="278"/>
    </location>
</feature>
<evidence type="ECO:0000256" key="2">
    <source>
        <dbReference type="ARBA" id="ARBA00022692"/>
    </source>
</evidence>
<sequence length="413" mass="46112">MTSVEKKDTFVNVHETDTVVKMDGPSEPLLSTSTLPDKLKDSAKRRKVFLVVAILAVLISGLAVCLAIFVPKLVAPSTNRYIGPFQCGTINVEFEEDDAVEITSYNDTVVVTDGMDAISAMRVKVPSDDSVRYICLIRYDDKYGTSGPPVLPRKDILEQMMLGAEKEPMETVMDDRSWVQDENVVVDINILPKRIQRLCRGLKVYEIRLLTDSDLTEKEDGENNPSYVPSEEIVDEYIEYGSAIESEDEMLFDLSYSGDGGFEDDTEDDFSGDISEDPQSIFDDFLDANKVDSFELGKMPILSDIGDDFSDPKDRVPLPNDDIERAKRGVTSDEDMASEKTSENEESNSNAPSTGLGEPRSDHNLGCCNHCRTPYPMCHRVCLRLPTNTYPYFYRNCGINLCQLVLPCAYIVG</sequence>
<evidence type="ECO:0000313" key="8">
    <source>
        <dbReference type="EMBL" id="CAK8674810.1"/>
    </source>
</evidence>
<gene>
    <name evidence="8" type="ORF">CVLEPA_LOCUS4471</name>
</gene>
<evidence type="ECO:0000256" key="5">
    <source>
        <dbReference type="ARBA" id="ARBA00023180"/>
    </source>
</evidence>
<reference evidence="8 9" key="1">
    <citation type="submission" date="2024-02" db="EMBL/GenBank/DDBJ databases">
        <authorList>
            <person name="Daric V."/>
            <person name="Darras S."/>
        </authorList>
    </citation>
    <scope>NUCLEOTIDE SEQUENCE [LARGE SCALE GENOMIC DNA]</scope>
</reference>
<feature type="transmembrane region" description="Helical" evidence="7">
    <location>
        <begin position="48"/>
        <end position="70"/>
    </location>
</feature>
<dbReference type="PANTHER" id="PTHR14064:SF5">
    <property type="entry name" value="LEUKOCYTE CELL-DERIVED CHEMOTAXIN 1"/>
    <property type="match status" value="1"/>
</dbReference>
<name>A0ABP0F580_CLALP</name>
<feature type="compositionally biased region" description="Basic and acidic residues" evidence="6">
    <location>
        <begin position="310"/>
        <end position="343"/>
    </location>
</feature>
<dbReference type="PANTHER" id="PTHR14064">
    <property type="entry name" value="CHONDROMODULIN-RELATED"/>
    <property type="match status" value="1"/>
</dbReference>
<proteinExistence type="predicted"/>
<keyword evidence="5" id="KW-0325">Glycoprotein</keyword>
<comment type="caution">
    <text evidence="8">The sequence shown here is derived from an EMBL/GenBank/DDBJ whole genome shotgun (WGS) entry which is preliminary data.</text>
</comment>
<comment type="subcellular location">
    <subcellularLocation>
        <location evidence="1">Membrane</location>
        <topology evidence="1">Single-pass membrane protein</topology>
    </subcellularLocation>
</comment>
<feature type="compositionally biased region" description="Acidic residues" evidence="6">
    <location>
        <begin position="261"/>
        <end position="276"/>
    </location>
</feature>
<keyword evidence="3 7" id="KW-1133">Transmembrane helix</keyword>
<dbReference type="EMBL" id="CAWYQH010000013">
    <property type="protein sequence ID" value="CAK8674810.1"/>
    <property type="molecule type" value="Genomic_DNA"/>
</dbReference>
<evidence type="ECO:0000256" key="6">
    <source>
        <dbReference type="SAM" id="MobiDB-lite"/>
    </source>
</evidence>
<accession>A0ABP0F580</accession>
<protein>
    <submittedName>
        <fullName evidence="8">Uncharacterized protein</fullName>
    </submittedName>
</protein>
<evidence type="ECO:0000256" key="1">
    <source>
        <dbReference type="ARBA" id="ARBA00004167"/>
    </source>
</evidence>
<keyword evidence="4 7" id="KW-0472">Membrane</keyword>
<organism evidence="8 9">
    <name type="scientific">Clavelina lepadiformis</name>
    <name type="common">Light-bulb sea squirt</name>
    <name type="synonym">Ascidia lepadiformis</name>
    <dbReference type="NCBI Taxonomy" id="159417"/>
    <lineage>
        <taxon>Eukaryota</taxon>
        <taxon>Metazoa</taxon>
        <taxon>Chordata</taxon>
        <taxon>Tunicata</taxon>
        <taxon>Ascidiacea</taxon>
        <taxon>Aplousobranchia</taxon>
        <taxon>Clavelinidae</taxon>
        <taxon>Clavelina</taxon>
    </lineage>
</organism>
<feature type="region of interest" description="Disordered" evidence="6">
    <location>
        <begin position="305"/>
        <end position="359"/>
    </location>
</feature>
<keyword evidence="9" id="KW-1185">Reference proteome</keyword>
<dbReference type="InterPro" id="IPR043405">
    <property type="entry name" value="Chondromodulin/Tenomodulin"/>
</dbReference>
<evidence type="ECO:0000256" key="3">
    <source>
        <dbReference type="ARBA" id="ARBA00022989"/>
    </source>
</evidence>
<evidence type="ECO:0000313" key="9">
    <source>
        <dbReference type="Proteomes" id="UP001642483"/>
    </source>
</evidence>
<evidence type="ECO:0000256" key="4">
    <source>
        <dbReference type="ARBA" id="ARBA00023136"/>
    </source>
</evidence>